<proteinExistence type="predicted"/>
<dbReference type="EC" id="2.7.7.49" evidence="1"/>
<organism evidence="3 4">
    <name type="scientific">Araneus ventricosus</name>
    <name type="common">Orbweaver spider</name>
    <name type="synonym">Epeira ventricosa</name>
    <dbReference type="NCBI Taxonomy" id="182803"/>
    <lineage>
        <taxon>Eukaryota</taxon>
        <taxon>Metazoa</taxon>
        <taxon>Ecdysozoa</taxon>
        <taxon>Arthropoda</taxon>
        <taxon>Chelicerata</taxon>
        <taxon>Arachnida</taxon>
        <taxon>Araneae</taxon>
        <taxon>Araneomorphae</taxon>
        <taxon>Entelegynae</taxon>
        <taxon>Araneoidea</taxon>
        <taxon>Araneidae</taxon>
        <taxon>Araneus</taxon>
    </lineage>
</organism>
<gene>
    <name evidence="3" type="primary">pol_967</name>
    <name evidence="3" type="ORF">AVEN_234420_1</name>
</gene>
<dbReference type="EMBL" id="BGPR01000009">
    <property type="protein sequence ID" value="GBL76129.1"/>
    <property type="molecule type" value="Genomic_DNA"/>
</dbReference>
<dbReference type="FunFam" id="3.30.70.270:FF:000020">
    <property type="entry name" value="Transposon Tf2-6 polyprotein-like Protein"/>
    <property type="match status" value="1"/>
</dbReference>
<evidence type="ECO:0000259" key="2">
    <source>
        <dbReference type="PROSITE" id="PS50878"/>
    </source>
</evidence>
<dbReference type="SUPFAM" id="SSF56672">
    <property type="entry name" value="DNA/RNA polymerases"/>
    <property type="match status" value="1"/>
</dbReference>
<sequence length="173" mass="19748">MDDLIIPSIDELDGIKRLSRELPTASEYGLELNLEKCNFLKSKIEFLGYVIENRKISPSLDKTAAVQNFPETKSIKQVQSFLGLTGYFQKFIQNYALIAKPLNDLLRDNTEFYFGPEQKSSFQTLKQKLSGNPVLHIFKQGAKLKLHTDANKFGLVGYSFNILMIINFTQFIT</sequence>
<dbReference type="InterPro" id="IPR000477">
    <property type="entry name" value="RT_dom"/>
</dbReference>
<dbReference type="PANTHER" id="PTHR33064">
    <property type="entry name" value="POL PROTEIN"/>
    <property type="match status" value="1"/>
</dbReference>
<protein>
    <recommendedName>
        <fullName evidence="1">RNA-directed DNA polymerase</fullName>
        <ecNumber evidence="1">2.7.7.49</ecNumber>
    </recommendedName>
</protein>
<keyword evidence="4" id="KW-1185">Reference proteome</keyword>
<dbReference type="AlphaFoldDB" id="A0A4Y2A9U5"/>
<dbReference type="GO" id="GO:0003964">
    <property type="term" value="F:RNA-directed DNA polymerase activity"/>
    <property type="evidence" value="ECO:0007669"/>
    <property type="project" value="UniProtKB-EC"/>
</dbReference>
<dbReference type="InterPro" id="IPR041577">
    <property type="entry name" value="RT_RNaseH_2"/>
</dbReference>
<dbReference type="InterPro" id="IPR043502">
    <property type="entry name" value="DNA/RNA_pol_sf"/>
</dbReference>
<dbReference type="OrthoDB" id="8060624at2759"/>
<dbReference type="Proteomes" id="UP000499080">
    <property type="component" value="Unassembled WGS sequence"/>
</dbReference>
<reference evidence="3 4" key="1">
    <citation type="journal article" date="2019" name="Sci. Rep.">
        <title>Orb-weaving spider Araneus ventricosus genome elucidates the spidroin gene catalogue.</title>
        <authorList>
            <person name="Kono N."/>
            <person name="Nakamura H."/>
            <person name="Ohtoshi R."/>
            <person name="Moran D.A.P."/>
            <person name="Shinohara A."/>
            <person name="Yoshida Y."/>
            <person name="Fujiwara M."/>
            <person name="Mori M."/>
            <person name="Tomita M."/>
            <person name="Arakawa K."/>
        </authorList>
    </citation>
    <scope>NUCLEOTIDE SEQUENCE [LARGE SCALE GENOMIC DNA]</scope>
</reference>
<name>A0A4Y2A9U5_ARAVE</name>
<dbReference type="Pfam" id="PF17919">
    <property type="entry name" value="RT_RNaseH_2"/>
    <property type="match status" value="1"/>
</dbReference>
<evidence type="ECO:0000313" key="3">
    <source>
        <dbReference type="EMBL" id="GBL76129.1"/>
    </source>
</evidence>
<dbReference type="InterPro" id="IPR043128">
    <property type="entry name" value="Rev_trsase/Diguanyl_cyclase"/>
</dbReference>
<dbReference type="InterPro" id="IPR051320">
    <property type="entry name" value="Viral_Replic_Matur_Polypro"/>
</dbReference>
<evidence type="ECO:0000313" key="4">
    <source>
        <dbReference type="Proteomes" id="UP000499080"/>
    </source>
</evidence>
<dbReference type="Gene3D" id="3.30.70.270">
    <property type="match status" value="2"/>
</dbReference>
<evidence type="ECO:0000256" key="1">
    <source>
        <dbReference type="ARBA" id="ARBA00012493"/>
    </source>
</evidence>
<dbReference type="PANTHER" id="PTHR33064:SF37">
    <property type="entry name" value="RIBONUCLEASE H"/>
    <property type="match status" value="1"/>
</dbReference>
<dbReference type="PROSITE" id="PS50878">
    <property type="entry name" value="RT_POL"/>
    <property type="match status" value="1"/>
</dbReference>
<feature type="domain" description="Reverse transcriptase" evidence="2">
    <location>
        <begin position="1"/>
        <end position="51"/>
    </location>
</feature>
<comment type="caution">
    <text evidence="3">The sequence shown here is derived from an EMBL/GenBank/DDBJ whole genome shotgun (WGS) entry which is preliminary data.</text>
</comment>
<accession>A0A4Y2A9U5</accession>